<reference evidence="7 9" key="2">
    <citation type="journal article" date="2013" name="Nature">
        <title>Insights into bilaterian evolution from three spiralian genomes.</title>
        <authorList>
            <person name="Simakov O."/>
            <person name="Marletaz F."/>
            <person name="Cho S.J."/>
            <person name="Edsinger-Gonzales E."/>
            <person name="Havlak P."/>
            <person name="Hellsten U."/>
            <person name="Kuo D.H."/>
            <person name="Larsson T."/>
            <person name="Lv J."/>
            <person name="Arendt D."/>
            <person name="Savage R."/>
            <person name="Osoegawa K."/>
            <person name="de Jong P."/>
            <person name="Grimwood J."/>
            <person name="Chapman J.A."/>
            <person name="Shapiro H."/>
            <person name="Aerts A."/>
            <person name="Otillar R.P."/>
            <person name="Terry A.Y."/>
            <person name="Boore J.L."/>
            <person name="Grigoriev I.V."/>
            <person name="Lindberg D.R."/>
            <person name="Seaver E.C."/>
            <person name="Weisblat D.A."/>
            <person name="Putnam N.H."/>
            <person name="Rokhsar D.S."/>
        </authorList>
    </citation>
    <scope>NUCLEOTIDE SEQUENCE</scope>
</reference>
<dbReference type="CTD" id="20209257"/>
<dbReference type="RefSeq" id="XP_009012171.1">
    <property type="nucleotide sequence ID" value="XM_009013923.1"/>
</dbReference>
<evidence type="ECO:0000256" key="5">
    <source>
        <dbReference type="ARBA" id="ARBA00023273"/>
    </source>
</evidence>
<dbReference type="InterPro" id="IPR026507">
    <property type="entry name" value="PIRC1/2"/>
</dbReference>
<dbReference type="OrthoDB" id="546383at2759"/>
<keyword evidence="4" id="KW-0206">Cytoskeleton</keyword>
<dbReference type="HOGENOM" id="CLU_2099475_0_0_1"/>
<evidence type="ECO:0000256" key="1">
    <source>
        <dbReference type="ARBA" id="ARBA00004138"/>
    </source>
</evidence>
<dbReference type="GO" id="GO:0035082">
    <property type="term" value="P:axoneme assembly"/>
    <property type="evidence" value="ECO:0007669"/>
    <property type="project" value="InterPro"/>
</dbReference>
<name>T1FKA8_HELRO</name>
<dbReference type="PANTHER" id="PTHR20899">
    <property type="entry name" value="PIERCE HOMOLOG"/>
    <property type="match status" value="1"/>
</dbReference>
<comment type="subcellular location">
    <subcellularLocation>
        <location evidence="1">Cell projection</location>
        <location evidence="1">Cilium</location>
    </subcellularLocation>
    <subcellularLocation>
        <location evidence="2">Cytoplasm</location>
        <location evidence="2">Cytoskeleton</location>
    </subcellularLocation>
</comment>
<dbReference type="InParanoid" id="T1FKA8"/>
<evidence type="ECO:0000313" key="7">
    <source>
        <dbReference type="EMBL" id="ESO09739.1"/>
    </source>
</evidence>
<dbReference type="EMBL" id="KB095920">
    <property type="protein sequence ID" value="ESO09739.1"/>
    <property type="molecule type" value="Genomic_DNA"/>
</dbReference>
<dbReference type="Pfam" id="PF14892">
    <property type="entry name" value="PIRC1_2"/>
    <property type="match status" value="1"/>
</dbReference>
<keyword evidence="5" id="KW-0966">Cell projection</keyword>
<evidence type="ECO:0000256" key="2">
    <source>
        <dbReference type="ARBA" id="ARBA00004245"/>
    </source>
</evidence>
<protein>
    <submittedName>
        <fullName evidence="7 8">Uncharacterized protein</fullName>
    </submittedName>
</protein>
<sequence>MGFRKKGEETPPGQRINPIFNFSNDIQIILPSKSTVVQEPISTFKRDSCQNILYRTSNSEYGSMPPSEIHIPEVFRTKDNSFTKGRPSERRCTLHSMNTELDSKELKINSVSISDG</sequence>
<keyword evidence="3" id="KW-0963">Cytoplasm</keyword>
<organism evidence="8 9">
    <name type="scientific">Helobdella robusta</name>
    <name type="common">Californian leech</name>
    <dbReference type="NCBI Taxonomy" id="6412"/>
    <lineage>
        <taxon>Eukaryota</taxon>
        <taxon>Metazoa</taxon>
        <taxon>Spiralia</taxon>
        <taxon>Lophotrochozoa</taxon>
        <taxon>Annelida</taxon>
        <taxon>Clitellata</taxon>
        <taxon>Hirudinea</taxon>
        <taxon>Rhynchobdellida</taxon>
        <taxon>Glossiphoniidae</taxon>
        <taxon>Helobdella</taxon>
    </lineage>
</organism>
<reference evidence="8" key="3">
    <citation type="submission" date="2015-06" db="UniProtKB">
        <authorList>
            <consortium name="EnsemblMetazoa"/>
        </authorList>
    </citation>
    <scope>IDENTIFICATION</scope>
</reference>
<accession>T1FKA8</accession>
<evidence type="ECO:0000256" key="6">
    <source>
        <dbReference type="ARBA" id="ARBA00038014"/>
    </source>
</evidence>
<dbReference type="GO" id="GO:0005879">
    <property type="term" value="C:axonemal microtubule"/>
    <property type="evidence" value="ECO:0007669"/>
    <property type="project" value="InterPro"/>
</dbReference>
<dbReference type="EnsemblMetazoa" id="HelroT183921">
    <property type="protein sequence ID" value="HelroP183921"/>
    <property type="gene ID" value="HelroG183921"/>
</dbReference>
<dbReference type="PANTHER" id="PTHR20899:SF1">
    <property type="entry name" value="PIERCER OF MICROTUBULE WALL 1 PROTEIN"/>
    <property type="match status" value="1"/>
</dbReference>
<dbReference type="Proteomes" id="UP000015101">
    <property type="component" value="Unassembled WGS sequence"/>
</dbReference>
<reference evidence="9" key="1">
    <citation type="submission" date="2012-12" db="EMBL/GenBank/DDBJ databases">
        <authorList>
            <person name="Hellsten U."/>
            <person name="Grimwood J."/>
            <person name="Chapman J.A."/>
            <person name="Shapiro H."/>
            <person name="Aerts A."/>
            <person name="Otillar R.P."/>
            <person name="Terry A.Y."/>
            <person name="Boore J.L."/>
            <person name="Simakov O."/>
            <person name="Marletaz F."/>
            <person name="Cho S.-J."/>
            <person name="Edsinger-Gonzales E."/>
            <person name="Havlak P."/>
            <person name="Kuo D.-H."/>
            <person name="Larsson T."/>
            <person name="Lv J."/>
            <person name="Arendt D."/>
            <person name="Savage R."/>
            <person name="Osoegawa K."/>
            <person name="de Jong P."/>
            <person name="Lindberg D.R."/>
            <person name="Seaver E.C."/>
            <person name="Weisblat D.A."/>
            <person name="Putnam N.H."/>
            <person name="Grigoriev I.V."/>
            <person name="Rokhsar D.S."/>
        </authorList>
    </citation>
    <scope>NUCLEOTIDE SEQUENCE</scope>
</reference>
<evidence type="ECO:0000256" key="3">
    <source>
        <dbReference type="ARBA" id="ARBA00022490"/>
    </source>
</evidence>
<evidence type="ECO:0000313" key="9">
    <source>
        <dbReference type="Proteomes" id="UP000015101"/>
    </source>
</evidence>
<evidence type="ECO:0000256" key="4">
    <source>
        <dbReference type="ARBA" id="ARBA00023212"/>
    </source>
</evidence>
<comment type="similarity">
    <text evidence="6">Belongs to the PIERCE1 family.</text>
</comment>
<dbReference type="KEGG" id="hro:HELRODRAFT_183921"/>
<evidence type="ECO:0000313" key="8">
    <source>
        <dbReference type="EnsemblMetazoa" id="HelroP183921"/>
    </source>
</evidence>
<proteinExistence type="inferred from homology"/>
<dbReference type="AlphaFoldDB" id="T1FKA8"/>
<dbReference type="EMBL" id="AMQM01009073">
    <property type="status" value="NOT_ANNOTATED_CDS"/>
    <property type="molecule type" value="Genomic_DNA"/>
</dbReference>
<dbReference type="GeneID" id="20209257"/>
<keyword evidence="9" id="KW-1185">Reference proteome</keyword>
<gene>
    <name evidence="8" type="primary">20209257</name>
    <name evidence="7" type="ORF">HELRODRAFT_183921</name>
</gene>